<proteinExistence type="predicted"/>
<dbReference type="GO" id="GO:0006418">
    <property type="term" value="P:tRNA aminoacylation for protein translation"/>
    <property type="evidence" value="ECO:0007669"/>
    <property type="project" value="InterPro"/>
</dbReference>
<evidence type="ECO:0000313" key="4">
    <source>
        <dbReference type="Proteomes" id="UP001515480"/>
    </source>
</evidence>
<feature type="compositionally biased region" description="Low complexity" evidence="1">
    <location>
        <begin position="407"/>
        <end position="422"/>
    </location>
</feature>
<evidence type="ECO:0000259" key="2">
    <source>
        <dbReference type="PROSITE" id="PS50020"/>
    </source>
</evidence>
<dbReference type="CDD" id="cd00201">
    <property type="entry name" value="WW"/>
    <property type="match status" value="1"/>
</dbReference>
<dbReference type="InterPro" id="IPR036020">
    <property type="entry name" value="WW_dom_sf"/>
</dbReference>
<dbReference type="GO" id="GO:0005737">
    <property type="term" value="C:cytoplasm"/>
    <property type="evidence" value="ECO:0007669"/>
    <property type="project" value="TreeGrafter"/>
</dbReference>
<dbReference type="PANTHER" id="PTHR14058:SF10">
    <property type="entry name" value="AMYLOID-BETA A4 PRECURSOR PROTEIN-BINDING FAMILY B MEMBER 3"/>
    <property type="match status" value="1"/>
</dbReference>
<protein>
    <recommendedName>
        <fullName evidence="2">WW domain-containing protein</fullName>
    </recommendedName>
</protein>
<gene>
    <name evidence="3" type="ORF">AB1Y20_020299</name>
</gene>
<feature type="compositionally biased region" description="Polar residues" evidence="1">
    <location>
        <begin position="189"/>
        <end position="210"/>
    </location>
</feature>
<dbReference type="Gene3D" id="1.20.120.1910">
    <property type="entry name" value="Cysteine-tRNA ligase, C-terminal anti-codon recognition domain"/>
    <property type="match status" value="1"/>
</dbReference>
<reference evidence="3 4" key="1">
    <citation type="journal article" date="2024" name="Science">
        <title>Giant polyketide synthase enzymes in the biosynthesis of giant marine polyether toxins.</title>
        <authorList>
            <person name="Fallon T.R."/>
            <person name="Shende V.V."/>
            <person name="Wierzbicki I.H."/>
            <person name="Pendleton A.L."/>
            <person name="Watervoot N.F."/>
            <person name="Auber R.P."/>
            <person name="Gonzalez D.J."/>
            <person name="Wisecaver J.H."/>
            <person name="Moore B.S."/>
        </authorList>
    </citation>
    <scope>NUCLEOTIDE SEQUENCE [LARGE SCALE GENOMIC DNA]</scope>
    <source>
        <strain evidence="3 4">12B1</strain>
    </source>
</reference>
<evidence type="ECO:0000256" key="1">
    <source>
        <dbReference type="SAM" id="MobiDB-lite"/>
    </source>
</evidence>
<dbReference type="GO" id="GO:0005524">
    <property type="term" value="F:ATP binding"/>
    <property type="evidence" value="ECO:0007669"/>
    <property type="project" value="InterPro"/>
</dbReference>
<sequence>MWQVATDAATGAPYWWNEKGEVTWVDPTQAKELEVTASGWRKVHDEAAAAAYWWHPQTGQRQWDPPPDAGIVAPPPLPPAECAPEPTGVGAPQPAPATPPTDAADPQTHEESARPAVVEGFSAIFNPEASAAERAESAAAALPSALLQRLAKRGIIGGGSAPPAAAAEPRPQPMGAPMGPLPPGWTAQRDPSGSTFYRHASTGQTSWERPTWQTSCLTHAVASAPSGGTIGGSDPTGGGGGGGVPEKEIVALVLARIQAKQSKDYATADKLLQELRSHGVSVDDQARTWSCRDGRSGAVEGGKRMPTIAQSRMHMVDSKGRVTAEAARAAANAAATGWLTSRARDGGGAVKQSGAQLALTNKSTPSASKVARQDRMIKRAREDPLDPASWEGYEVPVGGWNRGAGGASTSTSAAATSSAPKKPGGPLPSPGEILRMNAGK</sequence>
<keyword evidence="4" id="KW-1185">Reference proteome</keyword>
<dbReference type="SMART" id="SM00456">
    <property type="entry name" value="WW"/>
    <property type="match status" value="3"/>
</dbReference>
<dbReference type="AlphaFoldDB" id="A0AB34JUB1"/>
<dbReference type="PROSITE" id="PS50020">
    <property type="entry name" value="WW_DOMAIN_2"/>
    <property type="match status" value="2"/>
</dbReference>
<feature type="domain" description="WW" evidence="2">
    <location>
        <begin position="34"/>
        <end position="68"/>
    </location>
</feature>
<comment type="caution">
    <text evidence="3">The sequence shown here is derived from an EMBL/GenBank/DDBJ whole genome shotgun (WGS) entry which is preliminary data.</text>
</comment>
<feature type="region of interest" description="Disordered" evidence="1">
    <location>
        <begin position="397"/>
        <end position="440"/>
    </location>
</feature>
<feature type="compositionally biased region" description="Pro residues" evidence="1">
    <location>
        <begin position="64"/>
        <end position="81"/>
    </location>
</feature>
<organism evidence="3 4">
    <name type="scientific">Prymnesium parvum</name>
    <name type="common">Toxic golden alga</name>
    <dbReference type="NCBI Taxonomy" id="97485"/>
    <lineage>
        <taxon>Eukaryota</taxon>
        <taxon>Haptista</taxon>
        <taxon>Haptophyta</taxon>
        <taxon>Prymnesiophyceae</taxon>
        <taxon>Prymnesiales</taxon>
        <taxon>Prymnesiaceae</taxon>
        <taxon>Prymnesium</taxon>
    </lineage>
</organism>
<dbReference type="SUPFAM" id="SSF51045">
    <property type="entry name" value="WW domain"/>
    <property type="match status" value="1"/>
</dbReference>
<accession>A0AB34JUB1</accession>
<dbReference type="GO" id="GO:0004812">
    <property type="term" value="F:aminoacyl-tRNA ligase activity"/>
    <property type="evidence" value="ECO:0007669"/>
    <property type="project" value="InterPro"/>
</dbReference>
<dbReference type="InterPro" id="IPR039576">
    <property type="entry name" value="APBB1/2/3"/>
</dbReference>
<name>A0AB34JUB1_PRYPA</name>
<dbReference type="PANTHER" id="PTHR14058">
    <property type="entry name" value="AMYLOID BETA A4 PRECURSOR PROTEIN-BINDING FAMILY B"/>
    <property type="match status" value="1"/>
</dbReference>
<dbReference type="EMBL" id="JBGBPQ010000004">
    <property type="protein sequence ID" value="KAL1525441.1"/>
    <property type="molecule type" value="Genomic_DNA"/>
</dbReference>
<dbReference type="GO" id="GO:0006355">
    <property type="term" value="P:regulation of DNA-templated transcription"/>
    <property type="evidence" value="ECO:0007669"/>
    <property type="project" value="TreeGrafter"/>
</dbReference>
<dbReference type="GO" id="GO:0001540">
    <property type="term" value="F:amyloid-beta binding"/>
    <property type="evidence" value="ECO:0007669"/>
    <property type="project" value="InterPro"/>
</dbReference>
<dbReference type="SUPFAM" id="SSF47323">
    <property type="entry name" value="Anticodon-binding domain of a subclass of class I aminoacyl-tRNA synthetases"/>
    <property type="match status" value="1"/>
</dbReference>
<dbReference type="PROSITE" id="PS01159">
    <property type="entry name" value="WW_DOMAIN_1"/>
    <property type="match status" value="1"/>
</dbReference>
<dbReference type="Proteomes" id="UP001515480">
    <property type="component" value="Unassembled WGS sequence"/>
</dbReference>
<dbReference type="Gene3D" id="2.20.70.10">
    <property type="match status" value="2"/>
</dbReference>
<dbReference type="InterPro" id="IPR001202">
    <property type="entry name" value="WW_dom"/>
</dbReference>
<dbReference type="InterPro" id="IPR009080">
    <property type="entry name" value="tRNAsynth_Ia_anticodon-bd"/>
</dbReference>
<feature type="region of interest" description="Disordered" evidence="1">
    <location>
        <begin position="58"/>
        <end position="113"/>
    </location>
</feature>
<dbReference type="Pfam" id="PF00397">
    <property type="entry name" value="WW"/>
    <property type="match status" value="1"/>
</dbReference>
<dbReference type="GO" id="GO:0005634">
    <property type="term" value="C:nucleus"/>
    <property type="evidence" value="ECO:0007669"/>
    <property type="project" value="TreeGrafter"/>
</dbReference>
<evidence type="ECO:0000313" key="3">
    <source>
        <dbReference type="EMBL" id="KAL1525441.1"/>
    </source>
</evidence>
<feature type="region of interest" description="Disordered" evidence="1">
    <location>
        <begin position="186"/>
        <end position="210"/>
    </location>
</feature>
<feature type="domain" description="WW" evidence="2">
    <location>
        <begin position="179"/>
        <end position="212"/>
    </location>
</feature>